<organism evidence="1 2">
    <name type="scientific">Persea americana</name>
    <name type="common">Avocado</name>
    <dbReference type="NCBI Taxonomy" id="3435"/>
    <lineage>
        <taxon>Eukaryota</taxon>
        <taxon>Viridiplantae</taxon>
        <taxon>Streptophyta</taxon>
        <taxon>Embryophyta</taxon>
        <taxon>Tracheophyta</taxon>
        <taxon>Spermatophyta</taxon>
        <taxon>Magnoliopsida</taxon>
        <taxon>Magnoliidae</taxon>
        <taxon>Laurales</taxon>
        <taxon>Lauraceae</taxon>
        <taxon>Persea</taxon>
    </lineage>
</organism>
<sequence length="538" mass="60766">MAGSSSTTGQASLEETPTWAVATVCSIFIIISLFIEHALHLLNKFLGRRKRKALNQALNKIKAELMLWGFVSLSLTISEQPISKICIPKSMGDNFLPCKNKELPTDISEETTCEEKNKISLLSIDGVNQLHVLIFALALFQVLSCVITLGLGMAKMKRWKAWEEETRTLDYQFSNDQTILLYGMDSLRYMHISYNHPYRSSTAVDDNVPLVIFFQAHISEGSKFDFQKFLSRALDKDFEVVVGISLWIWVFSVPFIFFSAHGFYSYLWMPFVPLIMVVAVGTKLQFIITKMCLESHNESAVVRGTLLVKPNDNLFWFGQPSLLLHLIHFTLFQNSFELAFFAWTWYEFGLRSCFHKETVDIVMRMSLGILVQLLIGYVILPLYVLVTQMGSSMKKVVFTERVSKGLKNWHALAKKSLASTRTNSTGPSPSISPSHTVDTSTSNVQELEIEELETSSPDKNCATIESTEDKAAETNTNTKAPYDGETSFGWLIRFNSRSESSGMDGHHQYKFMFQSGMSMTHKTPGDDGDFPGEDHSQL</sequence>
<proteinExistence type="predicted"/>
<name>A0ACC2KY71_PERAE</name>
<evidence type="ECO:0000313" key="1">
    <source>
        <dbReference type="EMBL" id="KAJ8626116.1"/>
    </source>
</evidence>
<protein>
    <submittedName>
        <fullName evidence="1">Uncharacterized protein</fullName>
    </submittedName>
</protein>
<evidence type="ECO:0000313" key="2">
    <source>
        <dbReference type="Proteomes" id="UP001234297"/>
    </source>
</evidence>
<dbReference type="Proteomes" id="UP001234297">
    <property type="component" value="Chromosome 6"/>
</dbReference>
<accession>A0ACC2KY71</accession>
<dbReference type="EMBL" id="CM056814">
    <property type="protein sequence ID" value="KAJ8626116.1"/>
    <property type="molecule type" value="Genomic_DNA"/>
</dbReference>
<reference evidence="1 2" key="1">
    <citation type="journal article" date="2022" name="Hortic Res">
        <title>A haplotype resolved chromosomal level avocado genome allows analysis of novel avocado genes.</title>
        <authorList>
            <person name="Nath O."/>
            <person name="Fletcher S.J."/>
            <person name="Hayward A."/>
            <person name="Shaw L.M."/>
            <person name="Masouleh A.K."/>
            <person name="Furtado A."/>
            <person name="Henry R.J."/>
            <person name="Mitter N."/>
        </authorList>
    </citation>
    <scope>NUCLEOTIDE SEQUENCE [LARGE SCALE GENOMIC DNA]</scope>
    <source>
        <strain evidence="2">cv. Hass</strain>
    </source>
</reference>
<comment type="caution">
    <text evidence="1">The sequence shown here is derived from an EMBL/GenBank/DDBJ whole genome shotgun (WGS) entry which is preliminary data.</text>
</comment>
<gene>
    <name evidence="1" type="ORF">MRB53_019423</name>
</gene>
<keyword evidence="2" id="KW-1185">Reference proteome</keyword>